<dbReference type="InterPro" id="IPR043917">
    <property type="entry name" value="DUF5753"/>
</dbReference>
<dbReference type="EMBL" id="JABELX010000005">
    <property type="protein sequence ID" value="NNH71457.1"/>
    <property type="molecule type" value="Genomic_DNA"/>
</dbReference>
<name>A0A849C6J5_9NOCA</name>
<feature type="domain" description="HTH cro/C1-type" evidence="1">
    <location>
        <begin position="15"/>
        <end position="70"/>
    </location>
</feature>
<organism evidence="2 3">
    <name type="scientific">Nocardia uniformis</name>
    <dbReference type="NCBI Taxonomy" id="53432"/>
    <lineage>
        <taxon>Bacteria</taxon>
        <taxon>Bacillati</taxon>
        <taxon>Actinomycetota</taxon>
        <taxon>Actinomycetes</taxon>
        <taxon>Mycobacteriales</taxon>
        <taxon>Nocardiaceae</taxon>
        <taxon>Nocardia</taxon>
    </lineage>
</organism>
<dbReference type="AlphaFoldDB" id="A0A849C6J5"/>
<dbReference type="PROSITE" id="PS50943">
    <property type="entry name" value="HTH_CROC1"/>
    <property type="match status" value="1"/>
</dbReference>
<gene>
    <name evidence="2" type="ORF">HLB23_16570</name>
</gene>
<reference evidence="2 3" key="1">
    <citation type="submission" date="2020-05" db="EMBL/GenBank/DDBJ databases">
        <title>MicrobeNet Type strains.</title>
        <authorList>
            <person name="Nicholson A.C."/>
        </authorList>
    </citation>
    <scope>NUCLEOTIDE SEQUENCE [LARGE SCALE GENOMIC DNA]</scope>
    <source>
        <strain evidence="2 3">JCM 3224</strain>
    </source>
</reference>
<dbReference type="InterPro" id="IPR010982">
    <property type="entry name" value="Lambda_DNA-bd_dom_sf"/>
</dbReference>
<dbReference type="Pfam" id="PF13560">
    <property type="entry name" value="HTH_31"/>
    <property type="match status" value="1"/>
</dbReference>
<evidence type="ECO:0000313" key="3">
    <source>
        <dbReference type="Proteomes" id="UP000586827"/>
    </source>
</evidence>
<dbReference type="InterPro" id="IPR001387">
    <property type="entry name" value="Cro/C1-type_HTH"/>
</dbReference>
<dbReference type="CDD" id="cd00093">
    <property type="entry name" value="HTH_XRE"/>
    <property type="match status" value="1"/>
</dbReference>
<sequence length="300" mass="33705">MAGTTVSRRAFGKYLLDLREQAGKSPLAAALRVEVSRMTIRRLEDGELTKLTTPQLESLLDFYAVDAASRKEALELWSEVREQAKVAKLQGNSKGYWREYADQYASHFPHLLRLETSANEITTHQLVLVPGLLQTADYRRAIARIDDPAMSLVNQERRVELTTRRQAKLDEDGFSMQALISEAVLRHQPGGPVVMSAQLQWLAEVSERDNISIRVIPFEVGSHRGLTLLSFTLLAFPRRQRGPVEPPVVYLERALGGGDYNDRDDVVQRYRAAISDLQSVALSEGDTRNMVARLAKEYAA</sequence>
<evidence type="ECO:0000259" key="1">
    <source>
        <dbReference type="PROSITE" id="PS50943"/>
    </source>
</evidence>
<protein>
    <submittedName>
        <fullName evidence="2">Helix-turn-helix domain-containing protein</fullName>
    </submittedName>
</protein>
<comment type="caution">
    <text evidence="2">The sequence shown here is derived from an EMBL/GenBank/DDBJ whole genome shotgun (WGS) entry which is preliminary data.</text>
</comment>
<proteinExistence type="predicted"/>
<dbReference type="RefSeq" id="WP_084521274.1">
    <property type="nucleotide sequence ID" value="NZ_JABELX010000005.1"/>
</dbReference>
<keyword evidence="3" id="KW-1185">Reference proteome</keyword>
<dbReference type="SUPFAM" id="SSF47413">
    <property type="entry name" value="lambda repressor-like DNA-binding domains"/>
    <property type="match status" value="1"/>
</dbReference>
<evidence type="ECO:0000313" key="2">
    <source>
        <dbReference type="EMBL" id="NNH71457.1"/>
    </source>
</evidence>
<dbReference type="Proteomes" id="UP000586827">
    <property type="component" value="Unassembled WGS sequence"/>
</dbReference>
<accession>A0A849C6J5</accession>
<dbReference type="Pfam" id="PF19054">
    <property type="entry name" value="DUF5753"/>
    <property type="match status" value="1"/>
</dbReference>
<dbReference type="Gene3D" id="1.10.260.40">
    <property type="entry name" value="lambda repressor-like DNA-binding domains"/>
    <property type="match status" value="1"/>
</dbReference>
<dbReference type="GO" id="GO:0003677">
    <property type="term" value="F:DNA binding"/>
    <property type="evidence" value="ECO:0007669"/>
    <property type="project" value="InterPro"/>
</dbReference>